<feature type="chain" id="PRO_5021297582" description="Outer membrane protein beta-barrel domain-containing protein" evidence="2">
    <location>
        <begin position="22"/>
        <end position="216"/>
    </location>
</feature>
<dbReference type="EMBL" id="SRLA01000002">
    <property type="protein sequence ID" value="TGE08200.1"/>
    <property type="molecule type" value="Genomic_DNA"/>
</dbReference>
<reference evidence="4 5" key="1">
    <citation type="submission" date="2019-04" db="EMBL/GenBank/DDBJ databases">
        <authorList>
            <person name="Feng G."/>
            <person name="Zhang J."/>
            <person name="Zhu H."/>
        </authorList>
    </citation>
    <scope>NUCLEOTIDE SEQUENCE [LARGE SCALE GENOMIC DNA]</scope>
    <source>
        <strain evidence="4 5">92R-1</strain>
    </source>
</reference>
<dbReference type="Pfam" id="PF13505">
    <property type="entry name" value="OMP_b-brl"/>
    <property type="match status" value="1"/>
</dbReference>
<evidence type="ECO:0000256" key="2">
    <source>
        <dbReference type="SAM" id="SignalP"/>
    </source>
</evidence>
<protein>
    <recommendedName>
        <fullName evidence="3">Outer membrane protein beta-barrel domain-containing protein</fullName>
    </recommendedName>
</protein>
<dbReference type="AlphaFoldDB" id="A0A4Z0P874"/>
<organism evidence="4 5">
    <name type="scientific">Hymenobacter fodinae</name>
    <dbReference type="NCBI Taxonomy" id="2510796"/>
    <lineage>
        <taxon>Bacteria</taxon>
        <taxon>Pseudomonadati</taxon>
        <taxon>Bacteroidota</taxon>
        <taxon>Cytophagia</taxon>
        <taxon>Cytophagales</taxon>
        <taxon>Hymenobacteraceae</taxon>
        <taxon>Hymenobacter</taxon>
    </lineage>
</organism>
<keyword evidence="5" id="KW-1185">Reference proteome</keyword>
<dbReference type="Gene3D" id="2.40.160.20">
    <property type="match status" value="1"/>
</dbReference>
<feature type="signal peptide" evidence="2">
    <location>
        <begin position="1"/>
        <end position="21"/>
    </location>
</feature>
<keyword evidence="1 2" id="KW-0732">Signal</keyword>
<dbReference type="InterPro" id="IPR027385">
    <property type="entry name" value="Beta-barrel_OMP"/>
</dbReference>
<proteinExistence type="predicted"/>
<comment type="caution">
    <text evidence="4">The sequence shown here is derived from an EMBL/GenBank/DDBJ whole genome shotgun (WGS) entry which is preliminary data.</text>
</comment>
<accession>A0A4Z0P874</accession>
<dbReference type="SUPFAM" id="SSF56925">
    <property type="entry name" value="OMPA-like"/>
    <property type="match status" value="1"/>
</dbReference>
<evidence type="ECO:0000259" key="3">
    <source>
        <dbReference type="Pfam" id="PF13505"/>
    </source>
</evidence>
<evidence type="ECO:0000313" key="4">
    <source>
        <dbReference type="EMBL" id="TGE08200.1"/>
    </source>
</evidence>
<evidence type="ECO:0000313" key="5">
    <source>
        <dbReference type="Proteomes" id="UP000298337"/>
    </source>
</evidence>
<evidence type="ECO:0000256" key="1">
    <source>
        <dbReference type="ARBA" id="ARBA00022729"/>
    </source>
</evidence>
<dbReference type="OrthoDB" id="886433at2"/>
<gene>
    <name evidence="4" type="ORF">EU556_10755</name>
</gene>
<dbReference type="InterPro" id="IPR011250">
    <property type="entry name" value="OMP/PagP_B-barrel"/>
</dbReference>
<name>A0A4Z0P874_9BACT</name>
<feature type="domain" description="Outer membrane protein beta-barrel" evidence="3">
    <location>
        <begin position="12"/>
        <end position="214"/>
    </location>
</feature>
<dbReference type="RefSeq" id="WP_135434001.1">
    <property type="nucleotide sequence ID" value="NZ_SRLA01000002.1"/>
</dbReference>
<sequence length="216" mass="23654">MLVRHAAFCGLLLTAPLVGLAQTTKPAPPRFYVGLSAYTSAYQRASRQFGKNQLLPLQATVGYQLTPRWAVQTGLAYNVGKGVFSGTSYDFDGSVRGDYRAAFRTSTLSLSALGRYTLTRTPIHRFQVDLLGGVTMEHRTSRSSGFSPDNTQPGGISTYNTSWRGTSYLLTFGPSLRYRVSPKVDLVGEGTMNVNMETLRDLTTSGALGVRYRFGR</sequence>
<dbReference type="Proteomes" id="UP000298337">
    <property type="component" value="Unassembled WGS sequence"/>
</dbReference>